<dbReference type="STRING" id="1121328.JWYL7_1407"/>
<dbReference type="Proteomes" id="UP000092605">
    <property type="component" value="Unassembled WGS sequence"/>
</dbReference>
<dbReference type="OrthoDB" id="5396775at2"/>
<accession>A0A150FRW7</accession>
<keyword evidence="5" id="KW-1185">Reference proteome</keyword>
<evidence type="ECO:0000313" key="4">
    <source>
        <dbReference type="Proteomes" id="UP000092605"/>
    </source>
</evidence>
<dbReference type="EMBL" id="LSFY01000001">
    <property type="protein sequence ID" value="KXZ40332.1"/>
    <property type="molecule type" value="Genomic_DNA"/>
</dbReference>
<reference evidence="3 5" key="2">
    <citation type="submission" date="2016-11" db="EMBL/GenBank/DDBJ databases">
        <authorList>
            <person name="Varghese N."/>
            <person name="Submissions S."/>
        </authorList>
    </citation>
    <scope>NUCLEOTIDE SEQUENCE [LARGE SCALE GENOMIC DNA]</scope>
    <source>
        <strain evidence="3 5">DSM 7308</strain>
    </source>
</reference>
<dbReference type="PATRIC" id="fig|1121328.3.peg.1416"/>
<name>A0A150FRW7_CLOPD</name>
<dbReference type="RefSeq" id="WP_066071010.1">
    <property type="nucleotide sequence ID" value="NZ_FRBG01000001.1"/>
</dbReference>
<dbReference type="AlphaFoldDB" id="A0A150FRW7"/>
<dbReference type="Pfam" id="PF10087">
    <property type="entry name" value="DUF2325"/>
    <property type="match status" value="1"/>
</dbReference>
<proteinExistence type="inferred from homology"/>
<evidence type="ECO:0000313" key="2">
    <source>
        <dbReference type="EMBL" id="KXZ40332.1"/>
    </source>
</evidence>
<evidence type="ECO:0000313" key="3">
    <source>
        <dbReference type="EMBL" id="SHK37555.1"/>
    </source>
</evidence>
<evidence type="ECO:0000256" key="1">
    <source>
        <dbReference type="ARBA" id="ARBA00007189"/>
    </source>
</evidence>
<evidence type="ECO:0000313" key="5">
    <source>
        <dbReference type="Proteomes" id="UP000323392"/>
    </source>
</evidence>
<organism evidence="2 4">
    <name type="scientific">Alkalithermobacter thermoalcaliphilus JW-YL-7 = DSM 7308</name>
    <dbReference type="NCBI Taxonomy" id="1121328"/>
    <lineage>
        <taxon>Bacteria</taxon>
        <taxon>Bacillati</taxon>
        <taxon>Bacillota</taxon>
        <taxon>Clostridia</taxon>
        <taxon>Peptostreptococcales</taxon>
        <taxon>Tepidibacteraceae</taxon>
        <taxon>Alkalithermobacter</taxon>
    </lineage>
</organism>
<protein>
    <submittedName>
        <fullName evidence="2">Putative conserved protein UCP020408</fullName>
    </submittedName>
</protein>
<dbReference type="EMBL" id="FRBG01000001">
    <property type="protein sequence ID" value="SHK37555.1"/>
    <property type="molecule type" value="Genomic_DNA"/>
</dbReference>
<dbReference type="Proteomes" id="UP000323392">
    <property type="component" value="Unassembled WGS sequence"/>
</dbReference>
<reference evidence="2 4" key="1">
    <citation type="submission" date="2016-02" db="EMBL/GenBank/DDBJ databases">
        <title>Draft genome sequence for Clostridium paradoxum JW-YL-7.</title>
        <authorList>
            <person name="Utturkar S.M."/>
            <person name="Lancaster A."/>
            <person name="Poole F.L."/>
            <person name="Adams M.W."/>
            <person name="Brown S.D."/>
        </authorList>
    </citation>
    <scope>NUCLEOTIDE SEQUENCE [LARGE SCALE GENOMIC DNA]</scope>
    <source>
        <strain evidence="2 4">JW-YL-7</strain>
    </source>
</reference>
<sequence>MSIVIFGGHDRMERIYIDEAKKVGIKAKVYTYGRNDIDKSVGKSDGILIFTDTISHKIASTVSKEAKKRNIPVIVCHNSSKSSFKKTIQGLKS</sequence>
<comment type="caution">
    <text evidence="2">The sequence shown here is derived from an EMBL/GenBank/DDBJ whole genome shotgun (WGS) entry which is preliminary data.</text>
</comment>
<gene>
    <name evidence="2" type="ORF">JWYL7_1407</name>
    <name evidence="3" type="ORF">SAMN05661008_00114</name>
</gene>
<comment type="similarity">
    <text evidence="1">Belongs to the UPF0751 family.</text>
</comment>
<dbReference type="InterPro" id="IPR016772">
    <property type="entry name" value="UCP020408"/>
</dbReference>